<reference evidence="6" key="1">
    <citation type="submission" date="2025-08" db="UniProtKB">
        <authorList>
            <consortium name="RefSeq"/>
        </authorList>
    </citation>
    <scope>IDENTIFICATION</scope>
</reference>
<dbReference type="InterPro" id="IPR042490">
    <property type="entry name" value="Thio_Ohase/BAAT_N"/>
</dbReference>
<gene>
    <name evidence="6" type="primary">LOC106576042</name>
</gene>
<keyword evidence="5" id="KW-1185">Reference proteome</keyword>
<proteinExistence type="inferred from homology"/>
<evidence type="ECO:0000313" key="5">
    <source>
        <dbReference type="Proteomes" id="UP001652741"/>
    </source>
</evidence>
<dbReference type="Proteomes" id="UP001652741">
    <property type="component" value="Chromosome ssa17"/>
</dbReference>
<dbReference type="InterPro" id="IPR016662">
    <property type="entry name" value="Acyl-CoA_thioEstase_long-chain"/>
</dbReference>
<comment type="similarity">
    <text evidence="1">Belongs to the C/M/P thioester hydrolase family.</text>
</comment>
<dbReference type="InterPro" id="IPR006862">
    <property type="entry name" value="Thio_Ohase/aa_AcTrfase"/>
</dbReference>
<evidence type="ECO:0000256" key="1">
    <source>
        <dbReference type="ARBA" id="ARBA00006538"/>
    </source>
</evidence>
<name>A0ABM3DA11_SALSA</name>
<accession>A0ABM3DA11</accession>
<dbReference type="SUPFAM" id="SSF53474">
    <property type="entry name" value="alpha/beta-Hydrolases"/>
    <property type="match status" value="1"/>
</dbReference>
<dbReference type="Pfam" id="PF04775">
    <property type="entry name" value="Bile_Hydr_Trans"/>
    <property type="match status" value="1"/>
</dbReference>
<dbReference type="PANTHER" id="PTHR10824:SF36">
    <property type="entry name" value="ACYL-COA THIOESTERASE 17-RELATED"/>
    <property type="match status" value="1"/>
</dbReference>
<dbReference type="RefSeq" id="XP_045555648.1">
    <property type="nucleotide sequence ID" value="XM_045699692.1"/>
</dbReference>
<keyword evidence="2" id="KW-0732">Signal</keyword>
<dbReference type="Gene3D" id="3.40.50.1820">
    <property type="entry name" value="alpha/beta hydrolase"/>
    <property type="match status" value="1"/>
</dbReference>
<dbReference type="Gene3D" id="2.60.40.2240">
    <property type="entry name" value="Acyl-CoA thioester hydrolase/BAAT N-terminal domain"/>
    <property type="match status" value="1"/>
</dbReference>
<dbReference type="PANTHER" id="PTHR10824">
    <property type="entry name" value="ACYL-COENZYME A THIOESTERASE-RELATED"/>
    <property type="match status" value="1"/>
</dbReference>
<dbReference type="InterPro" id="IPR014940">
    <property type="entry name" value="BAAT_C"/>
</dbReference>
<feature type="signal peptide" evidence="2">
    <location>
        <begin position="1"/>
        <end position="20"/>
    </location>
</feature>
<evidence type="ECO:0000259" key="4">
    <source>
        <dbReference type="Pfam" id="PF08840"/>
    </source>
</evidence>
<dbReference type="InterPro" id="IPR029058">
    <property type="entry name" value="AB_hydrolase_fold"/>
</dbReference>
<protein>
    <submittedName>
        <fullName evidence="6">Acyl-coenzyme A thioesterase 5 isoform X1</fullName>
    </submittedName>
</protein>
<dbReference type="Pfam" id="PF08840">
    <property type="entry name" value="BAAT_C"/>
    <property type="match status" value="1"/>
</dbReference>
<dbReference type="PIRSF" id="PIRSF016521">
    <property type="entry name" value="Acyl-CoA_hydro"/>
    <property type="match status" value="1"/>
</dbReference>
<feature type="chain" id="PRO_5046335663" evidence="2">
    <location>
        <begin position="21"/>
        <end position="499"/>
    </location>
</feature>
<evidence type="ECO:0000256" key="2">
    <source>
        <dbReference type="SAM" id="SignalP"/>
    </source>
</evidence>
<organism evidence="5 6">
    <name type="scientific">Salmo salar</name>
    <name type="common">Atlantic salmon</name>
    <dbReference type="NCBI Taxonomy" id="8030"/>
    <lineage>
        <taxon>Eukaryota</taxon>
        <taxon>Metazoa</taxon>
        <taxon>Chordata</taxon>
        <taxon>Craniata</taxon>
        <taxon>Vertebrata</taxon>
        <taxon>Euteleostomi</taxon>
        <taxon>Actinopterygii</taxon>
        <taxon>Neopterygii</taxon>
        <taxon>Teleostei</taxon>
        <taxon>Protacanthopterygii</taxon>
        <taxon>Salmoniformes</taxon>
        <taxon>Salmonidae</taxon>
        <taxon>Salmoninae</taxon>
        <taxon>Salmo</taxon>
    </lineage>
</organism>
<feature type="domain" description="Acyl-CoA thioester hydrolase/bile acid-CoA amino acid N-acetyltransferase" evidence="3">
    <location>
        <begin position="85"/>
        <end position="216"/>
    </location>
</feature>
<evidence type="ECO:0000259" key="3">
    <source>
        <dbReference type="Pfam" id="PF04775"/>
    </source>
</evidence>
<sequence>MFLRTVIELFLLLSELSARAFCIWTERANKREVFGHKYELYRTKQTFIVELGFLGVHSDEDQRCLSTMVGTFPLLSVQPTWGLVDEKIQVVVRNLPPALSVTLHSLHRSEDKDLWEAFGHYTSDGQGTVTVAKDASLGGTYEGAEPMGLLWSMQPVPGSRTGLRLRKMDVLTPMVVHISVYSGHMTEGFSKQSPLATVVTERWYMAPGVCRIDIREHGVRGTLFLPPGPGPFPGVLDMWGGGGGLVEYRSCLLASQGFVSMALEYLSHDKNRTSDIDVKTYFEKAFRIVQEHPLVMKDRVALFGLSLGTSVALNLAAYSKVISPRCCVCISGSHVNPVNKAIGEVFRKMKEDGYKTQFDEEGRVVWRDIILPIPTDLGEKVDMGRIKCPLMLVVGEDDQNWATVESAKDIAQMMRAAGNEHLLTILQYPDAGHLIEPPYTPHFRASNFIVQQTRQKVIMLWGGYPKPHADAQEDCWEKSLSFLRQHLYPSPDSVPKAKL</sequence>
<dbReference type="GeneID" id="106576042"/>
<evidence type="ECO:0000313" key="6">
    <source>
        <dbReference type="RefSeq" id="XP_045555648.1"/>
    </source>
</evidence>
<feature type="domain" description="BAAT/Acyl-CoA thioester hydrolase C-terminal" evidence="4">
    <location>
        <begin position="280"/>
        <end position="488"/>
    </location>
</feature>